<feature type="compositionally biased region" description="Basic residues" evidence="3">
    <location>
        <begin position="201"/>
        <end position="213"/>
    </location>
</feature>
<evidence type="ECO:0000256" key="1">
    <source>
        <dbReference type="ARBA" id="ARBA00008239"/>
    </source>
</evidence>
<evidence type="ECO:0000313" key="4">
    <source>
        <dbReference type="EMBL" id="CAB3261605.1"/>
    </source>
</evidence>
<dbReference type="PANTHER" id="PTHR11528">
    <property type="entry name" value="HEAT SHOCK PROTEIN 90 FAMILY MEMBER"/>
    <property type="match status" value="1"/>
</dbReference>
<feature type="region of interest" description="Disordered" evidence="3">
    <location>
        <begin position="182"/>
        <end position="298"/>
    </location>
</feature>
<reference evidence="4 5" key="1">
    <citation type="submission" date="2020-04" db="EMBL/GenBank/DDBJ databases">
        <authorList>
            <person name="Wallbank WR R."/>
            <person name="Pardo Diaz C."/>
            <person name="Kozak K."/>
            <person name="Martin S."/>
            <person name="Jiggins C."/>
            <person name="Moest M."/>
            <person name="Warren A I."/>
            <person name="Byers J.R.P. K."/>
            <person name="Montejo-Kovacevich G."/>
            <person name="Yen C E."/>
        </authorList>
    </citation>
    <scope>NUCLEOTIDE SEQUENCE [LARGE SCALE GENOMIC DNA]</scope>
</reference>
<accession>A0A8S1BT04</accession>
<comment type="similarity">
    <text evidence="1">Belongs to the heat shock protein 90 family.</text>
</comment>
<organism evidence="4 5">
    <name type="scientific">Arctia plantaginis</name>
    <name type="common">Wood tiger moth</name>
    <name type="synonym">Phalaena plantaginis</name>
    <dbReference type="NCBI Taxonomy" id="874455"/>
    <lineage>
        <taxon>Eukaryota</taxon>
        <taxon>Metazoa</taxon>
        <taxon>Ecdysozoa</taxon>
        <taxon>Arthropoda</taxon>
        <taxon>Hexapoda</taxon>
        <taxon>Insecta</taxon>
        <taxon>Pterygota</taxon>
        <taxon>Neoptera</taxon>
        <taxon>Endopterygota</taxon>
        <taxon>Lepidoptera</taxon>
        <taxon>Glossata</taxon>
        <taxon>Ditrysia</taxon>
        <taxon>Noctuoidea</taxon>
        <taxon>Erebidae</taxon>
        <taxon>Arctiinae</taxon>
        <taxon>Arctia</taxon>
    </lineage>
</organism>
<comment type="caution">
    <text evidence="4">The sequence shown here is derived from an EMBL/GenBank/DDBJ whole genome shotgun (WGS) entry which is preliminary data.</text>
</comment>
<dbReference type="EMBL" id="CADEBD010000989">
    <property type="protein sequence ID" value="CAB3261605.1"/>
    <property type="molecule type" value="Genomic_DNA"/>
</dbReference>
<dbReference type="Proteomes" id="UP000494256">
    <property type="component" value="Unassembled WGS sequence"/>
</dbReference>
<proteinExistence type="inferred from homology"/>
<dbReference type="OrthoDB" id="1108038at2759"/>
<feature type="compositionally biased region" description="Basic and acidic residues" evidence="3">
    <location>
        <begin position="94"/>
        <end position="104"/>
    </location>
</feature>
<dbReference type="GO" id="GO:0140662">
    <property type="term" value="F:ATP-dependent protein folding chaperone"/>
    <property type="evidence" value="ECO:0007669"/>
    <property type="project" value="InterPro"/>
</dbReference>
<dbReference type="SUPFAM" id="SSF54211">
    <property type="entry name" value="Ribosomal protein S5 domain 2-like"/>
    <property type="match status" value="1"/>
</dbReference>
<evidence type="ECO:0000256" key="2">
    <source>
        <dbReference type="ARBA" id="ARBA00023186"/>
    </source>
</evidence>
<feature type="region of interest" description="Disordered" evidence="3">
    <location>
        <begin position="70"/>
        <end position="148"/>
    </location>
</feature>
<dbReference type="GO" id="GO:0005524">
    <property type="term" value="F:ATP binding"/>
    <property type="evidence" value="ECO:0007669"/>
    <property type="project" value="InterPro"/>
</dbReference>
<dbReference type="AlphaFoldDB" id="A0A8S1BT04"/>
<dbReference type="InterPro" id="IPR001404">
    <property type="entry name" value="Hsp90_fam"/>
</dbReference>
<feature type="compositionally biased region" description="Basic residues" evidence="3">
    <location>
        <begin position="289"/>
        <end position="298"/>
    </location>
</feature>
<protein>
    <submittedName>
        <fullName evidence="4">Uncharacterized protein</fullName>
    </submittedName>
</protein>
<keyword evidence="2" id="KW-0143">Chaperone</keyword>
<dbReference type="GO" id="GO:0016887">
    <property type="term" value="F:ATP hydrolysis activity"/>
    <property type="evidence" value="ECO:0007669"/>
    <property type="project" value="InterPro"/>
</dbReference>
<sequence>MKAGQNHIYYIAGASQAEVRKSPFAERLVKRGYEVLYLTEAVYEYCLSSLPEYDGKKFQNIAKEIFDLEENEQEQETHGGFPKRRGPFPPADDVVSKKRGDFHHALPPPVSPRPLFAPPGPGPRRAPGPFGGPATWGASPLQPRDQKVSVPYPGPPTAFGWAAKMEASHSSNAHQKVILPYPGALPPPSAGPGTWTPRPSPKAHQKGSVRKTRGLPPPWWKGNMERPPNFPKRTRRGGTVPGALPRLWLDRQMERPPHFSKAHQKRGGTVPGTLPPPSAGPGTDASHSPKAHQKVSVP</sequence>
<name>A0A8S1BT04_ARCPL</name>
<dbReference type="Gene3D" id="3.40.50.11260">
    <property type="match status" value="1"/>
</dbReference>
<dbReference type="Pfam" id="PF00183">
    <property type="entry name" value="HSP90"/>
    <property type="match status" value="1"/>
</dbReference>
<feature type="compositionally biased region" description="Basic and acidic residues" evidence="3">
    <location>
        <begin position="248"/>
        <end position="257"/>
    </location>
</feature>
<feature type="compositionally biased region" description="Pro residues" evidence="3">
    <location>
        <begin position="106"/>
        <end position="126"/>
    </location>
</feature>
<evidence type="ECO:0000313" key="5">
    <source>
        <dbReference type="Proteomes" id="UP000494256"/>
    </source>
</evidence>
<gene>
    <name evidence="4" type="ORF">APLA_LOCUS17387</name>
</gene>
<evidence type="ECO:0000256" key="3">
    <source>
        <dbReference type="SAM" id="MobiDB-lite"/>
    </source>
</evidence>
<dbReference type="GO" id="GO:0051082">
    <property type="term" value="F:unfolded protein binding"/>
    <property type="evidence" value="ECO:0007669"/>
    <property type="project" value="InterPro"/>
</dbReference>
<dbReference type="InterPro" id="IPR020568">
    <property type="entry name" value="Ribosomal_Su5_D2-typ_SF"/>
</dbReference>